<dbReference type="AlphaFoldDB" id="A0AAQ2ZE19"/>
<dbReference type="RefSeq" id="WP_002822995.1">
    <property type="nucleotide sequence ID" value="NZ_CP087569.1"/>
</dbReference>
<proteinExistence type="predicted"/>
<organism evidence="1 2">
    <name type="scientific">Oenococcus oeni</name>
    <name type="common">Leuconostoc oenos</name>
    <dbReference type="NCBI Taxonomy" id="1247"/>
    <lineage>
        <taxon>Bacteria</taxon>
        <taxon>Bacillati</taxon>
        <taxon>Bacillota</taxon>
        <taxon>Bacilli</taxon>
        <taxon>Lactobacillales</taxon>
        <taxon>Lactobacillaceae</taxon>
        <taxon>Oenococcus</taxon>
    </lineage>
</organism>
<evidence type="ECO:0000313" key="1">
    <source>
        <dbReference type="EMBL" id="VDB97454.1"/>
    </source>
</evidence>
<sequence length="50" mass="5331">MIVNGATGFAGKLAIQVAKQLGVKNIIAAGRNKKKIRGYSGFRHKSIVGY</sequence>
<dbReference type="Gene3D" id="3.40.50.720">
    <property type="entry name" value="NAD(P)-binding Rossmann-like Domain"/>
    <property type="match status" value="1"/>
</dbReference>
<protein>
    <submittedName>
        <fullName evidence="1">Uncharacterized protein</fullName>
    </submittedName>
</protein>
<accession>A0AAQ2ZE19</accession>
<dbReference type="InterPro" id="IPR036291">
    <property type="entry name" value="NAD(P)-bd_dom_sf"/>
</dbReference>
<dbReference type="EMBL" id="LR031358">
    <property type="protein sequence ID" value="VDB97454.1"/>
    <property type="molecule type" value="Genomic_DNA"/>
</dbReference>
<dbReference type="Proteomes" id="UP000294726">
    <property type="component" value="Chromosome"/>
</dbReference>
<reference evidence="1 2" key="1">
    <citation type="submission" date="2018-08" db="EMBL/GenBank/DDBJ databases">
        <authorList>
            <person name="Lorentzen P. G. S. M."/>
        </authorList>
    </citation>
    <scope>NUCLEOTIDE SEQUENCE [LARGE SCALE GENOMIC DNA]</scope>
    <source>
        <strain evidence="1 2">CRBO_1381</strain>
    </source>
</reference>
<evidence type="ECO:0000313" key="2">
    <source>
        <dbReference type="Proteomes" id="UP000294726"/>
    </source>
</evidence>
<gene>
    <name evidence="1" type="ORF">OENI_0455</name>
</gene>
<dbReference type="SUPFAM" id="SSF51735">
    <property type="entry name" value="NAD(P)-binding Rossmann-fold domains"/>
    <property type="match status" value="1"/>
</dbReference>
<name>A0AAQ2ZE19_OENOE</name>